<sequence length="662" mass="74128">MSRARIADKLRLAGAPALPGSAGFPIAVPRLLLAIYEQRPDLARRFDLDDPEGRAGFVTWCLTEGRGDYRAVSELARVGHFPGLNQPDPECPIDEPTPVTGLMRLAWRAREDVREAFPLPDAAEDFVWWFALHGARELKLDEMVGPATRDDLNRPMLPADRPGTPAITRLMAHLWRVRPDLQASFDLRQADARCRFARWYLTVGMHEQDLAWLLSPEQSDWLHAPWHEAPETGLSNLMAESWGADPELRDRFDLSRPDGVAGYVEWWRARGEARFAGGGRCAPVSAPAEPQEGVDLVGYARGELGIGEDVRMLARALAEVGVARAAIDVRPDPSVRQEDRRLDDLLADRPRHRAVVFAMTGVETVRVAATRGVEELRGRYLIGHWPWELPVWPRRWEGAYDLVDEIWTISRYTHDAYAGHAPVPVVVMPPAVELPPDHRRWRRADFGLPENAFLFHFSFDFLSYPHRKNPWACIEAFRRAFPSRDEPVGLVVKTMRADRRSAAWRKLAGASEDDPRIMLIDRTMARGEIIGLMGCTDAFVSLHRSEGFGRGLAEAMLLGRPVIATGWSGSADFVTGETGFPVDYRLTAVRPGQYPGGEGQRWAEPSVDHAAARMRRVYEDAEGTRRIAEAGRRHAERTFSPAAAGARYRDRLLALGLIGGGR</sequence>
<reference evidence="1" key="1">
    <citation type="journal article" date="2014" name="Int. J. Syst. Evol. Microbiol.">
        <title>Complete genome sequence of Corynebacterium casei LMG S-19264T (=DSM 44701T), isolated from a smear-ripened cheese.</title>
        <authorList>
            <consortium name="US DOE Joint Genome Institute (JGI-PGF)"/>
            <person name="Walter F."/>
            <person name="Albersmeier A."/>
            <person name="Kalinowski J."/>
            <person name="Ruckert C."/>
        </authorList>
    </citation>
    <scope>NUCLEOTIDE SEQUENCE</scope>
    <source>
        <strain evidence="1">KCTC 42651</strain>
    </source>
</reference>
<name>A0A918XRK1_9PROT</name>
<reference evidence="1" key="2">
    <citation type="submission" date="2020-09" db="EMBL/GenBank/DDBJ databases">
        <authorList>
            <person name="Sun Q."/>
            <person name="Kim S."/>
        </authorList>
    </citation>
    <scope>NUCLEOTIDE SEQUENCE</scope>
    <source>
        <strain evidence="1">KCTC 42651</strain>
    </source>
</reference>
<evidence type="ECO:0008006" key="3">
    <source>
        <dbReference type="Google" id="ProtNLM"/>
    </source>
</evidence>
<evidence type="ECO:0000313" key="1">
    <source>
        <dbReference type="EMBL" id="GHD50026.1"/>
    </source>
</evidence>
<dbReference type="Proteomes" id="UP000630353">
    <property type="component" value="Unassembled WGS sequence"/>
</dbReference>
<dbReference type="PANTHER" id="PTHR46656">
    <property type="entry name" value="PUTATIVE-RELATED"/>
    <property type="match status" value="1"/>
</dbReference>
<proteinExistence type="predicted"/>
<dbReference type="SUPFAM" id="SSF53756">
    <property type="entry name" value="UDP-Glycosyltransferase/glycogen phosphorylase"/>
    <property type="match status" value="1"/>
</dbReference>
<dbReference type="AlphaFoldDB" id="A0A918XRK1"/>
<gene>
    <name evidence="1" type="ORF">GCM10017083_23210</name>
</gene>
<accession>A0A918XRK1</accession>
<dbReference type="Pfam" id="PF13692">
    <property type="entry name" value="Glyco_trans_1_4"/>
    <property type="match status" value="1"/>
</dbReference>
<dbReference type="EMBL" id="BMZS01000004">
    <property type="protein sequence ID" value="GHD50026.1"/>
    <property type="molecule type" value="Genomic_DNA"/>
</dbReference>
<dbReference type="Gene3D" id="3.40.50.2000">
    <property type="entry name" value="Glycogen Phosphorylase B"/>
    <property type="match status" value="1"/>
</dbReference>
<dbReference type="RefSeq" id="WP_189989538.1">
    <property type="nucleotide sequence ID" value="NZ_BMZS01000004.1"/>
</dbReference>
<comment type="caution">
    <text evidence="1">The sequence shown here is derived from an EMBL/GenBank/DDBJ whole genome shotgun (WGS) entry which is preliminary data.</text>
</comment>
<protein>
    <recommendedName>
        <fullName evidence="3">Glycosyl transferases group 1</fullName>
    </recommendedName>
</protein>
<evidence type="ECO:0000313" key="2">
    <source>
        <dbReference type="Proteomes" id="UP000630353"/>
    </source>
</evidence>
<organism evidence="1 2">
    <name type="scientific">Thalassobaculum fulvum</name>
    <dbReference type="NCBI Taxonomy" id="1633335"/>
    <lineage>
        <taxon>Bacteria</taxon>
        <taxon>Pseudomonadati</taxon>
        <taxon>Pseudomonadota</taxon>
        <taxon>Alphaproteobacteria</taxon>
        <taxon>Rhodospirillales</taxon>
        <taxon>Thalassobaculaceae</taxon>
        <taxon>Thalassobaculum</taxon>
    </lineage>
</organism>
<keyword evidence="2" id="KW-1185">Reference proteome</keyword>
<dbReference type="PANTHER" id="PTHR46656:SF3">
    <property type="entry name" value="PUTATIVE-RELATED"/>
    <property type="match status" value="1"/>
</dbReference>